<keyword evidence="5" id="KW-1185">Reference proteome</keyword>
<dbReference type="PaxDb" id="6945-B7QBY5"/>
<feature type="signal peptide" evidence="2">
    <location>
        <begin position="1"/>
        <end position="21"/>
    </location>
</feature>
<feature type="region of interest" description="Disordered" evidence="1">
    <location>
        <begin position="387"/>
        <end position="423"/>
    </location>
</feature>
<dbReference type="HOGENOM" id="CLU_528163_0_0_1"/>
<dbReference type="InParanoid" id="B7QBY5"/>
<feature type="chain" id="PRO_5014568291" evidence="2">
    <location>
        <begin position="22"/>
        <end position="516"/>
    </location>
</feature>
<dbReference type="VEuPathDB" id="VectorBase:ISCI012579"/>
<evidence type="ECO:0000256" key="2">
    <source>
        <dbReference type="SAM" id="SignalP"/>
    </source>
</evidence>
<feature type="compositionally biased region" description="Basic residues" evidence="1">
    <location>
        <begin position="447"/>
        <end position="474"/>
    </location>
</feature>
<feature type="region of interest" description="Disordered" evidence="1">
    <location>
        <begin position="99"/>
        <end position="201"/>
    </location>
</feature>
<reference evidence="3 5" key="1">
    <citation type="submission" date="2008-03" db="EMBL/GenBank/DDBJ databases">
        <title>Annotation of Ixodes scapularis.</title>
        <authorList>
            <consortium name="Ixodes scapularis Genome Project Consortium"/>
            <person name="Caler E."/>
            <person name="Hannick L.I."/>
            <person name="Bidwell S."/>
            <person name="Joardar V."/>
            <person name="Thiagarajan M."/>
            <person name="Amedeo P."/>
            <person name="Galinsky K.J."/>
            <person name="Schobel S."/>
            <person name="Inman J."/>
            <person name="Hostetler J."/>
            <person name="Miller J."/>
            <person name="Hammond M."/>
            <person name="Megy K."/>
            <person name="Lawson D."/>
            <person name="Kodira C."/>
            <person name="Sutton G."/>
            <person name="Meyer J."/>
            <person name="Hill C.A."/>
            <person name="Birren B."/>
            <person name="Nene V."/>
            <person name="Collins F."/>
            <person name="Alarcon-Chaidez F."/>
            <person name="Wikel S."/>
            <person name="Strausberg R."/>
        </authorList>
    </citation>
    <scope>NUCLEOTIDE SEQUENCE [LARGE SCALE GENOMIC DNA]</scope>
    <source>
        <strain evidence="5">Wikel</strain>
        <strain evidence="3">Wikel colony</strain>
    </source>
</reference>
<keyword evidence="2" id="KW-0732">Signal</keyword>
<sequence length="516" mass="57536">MNLPNLLLISLLWSRVAVVAPVVVRQQQQTSVREALQKLRRHVELQSVGDPVNPADPHQVEPPAAVDEETNDVDTLLRSRRQEREQAVMVQINVFNNDGKGYWHKKKKTPGAGRNKLTSTSPSEQGSTTDDSPATTCQERDNDKIEEFAETTPTLIARSPCVGDSAQGMGVECAPQQEENQDESHSEPPPYLPGSDDQFDYHDEQLIPNRRPHGRMKALDEVLPDIHRRRARPYLAVLPEVSKKLGDHRAKEKPAGLFPFRLPDQAEADETSQRENTRSPIVQKMLGVFMMRAPNVQSEPTTLCVCSTTPGAATLKPAVPLFPWMAGRGVKELAGRRWSQRERFHPNRAPTHAPLSLETEATVPPPDYENYPVQDNEDVQVRRSVGGVTGGSYSRRGARSHAKSVARNPFSVAQLKAKPRSRIKRDIQQAVQPGQYGWCPCQPSPKPKCRKTTHRRKPCTKSRRPCTRSKKPCRKATTSCNESLSWGQGPSRAPPANFLPLPPGQSQDQWSLAGRP</sequence>
<dbReference type="Proteomes" id="UP000001555">
    <property type="component" value="Unassembled WGS sequence"/>
</dbReference>
<gene>
    <name evidence="4" type="primary">8038941</name>
    <name evidence="3" type="ORF">IscW_ISCW012579</name>
</gene>
<proteinExistence type="predicted"/>
<dbReference type="EMBL" id="ABJB011028593">
    <property type="status" value="NOT_ANNOTATED_CDS"/>
    <property type="molecule type" value="Genomic_DNA"/>
</dbReference>
<evidence type="ECO:0000256" key="1">
    <source>
        <dbReference type="SAM" id="MobiDB-lite"/>
    </source>
</evidence>
<accession>B7QBY5</accession>
<name>B7QBY5_IXOSC</name>
<dbReference type="EnsemblMetazoa" id="ISCW012579-RA">
    <property type="protein sequence ID" value="ISCW012579-PA"/>
    <property type="gene ID" value="ISCW012579"/>
</dbReference>
<dbReference type="VEuPathDB" id="VectorBase:ISCW012579"/>
<feature type="region of interest" description="Disordered" evidence="1">
    <location>
        <begin position="444"/>
        <end position="516"/>
    </location>
</feature>
<feature type="compositionally biased region" description="Polar residues" evidence="1">
    <location>
        <begin position="116"/>
        <end position="137"/>
    </location>
</feature>
<evidence type="ECO:0000313" key="3">
    <source>
        <dbReference type="EMBL" id="EEC16357.1"/>
    </source>
</evidence>
<organism>
    <name type="scientific">Ixodes scapularis</name>
    <name type="common">Black-legged tick</name>
    <name type="synonym">Deer tick</name>
    <dbReference type="NCBI Taxonomy" id="6945"/>
    <lineage>
        <taxon>Eukaryota</taxon>
        <taxon>Metazoa</taxon>
        <taxon>Ecdysozoa</taxon>
        <taxon>Arthropoda</taxon>
        <taxon>Chelicerata</taxon>
        <taxon>Arachnida</taxon>
        <taxon>Acari</taxon>
        <taxon>Parasitiformes</taxon>
        <taxon>Ixodida</taxon>
        <taxon>Ixodoidea</taxon>
        <taxon>Ixodidae</taxon>
        <taxon>Ixodinae</taxon>
        <taxon>Ixodes</taxon>
    </lineage>
</organism>
<dbReference type="EMBL" id="DS903676">
    <property type="protein sequence ID" value="EEC16357.1"/>
    <property type="molecule type" value="Genomic_DNA"/>
</dbReference>
<feature type="compositionally biased region" description="Basic and acidic residues" evidence="1">
    <location>
        <begin position="138"/>
        <end position="147"/>
    </location>
</feature>
<protein>
    <submittedName>
        <fullName evidence="3 4">Uncharacterized protein</fullName>
    </submittedName>
</protein>
<evidence type="ECO:0000313" key="5">
    <source>
        <dbReference type="Proteomes" id="UP000001555"/>
    </source>
</evidence>
<dbReference type="VEuPathDB" id="VectorBase:ISCP_020460"/>
<reference evidence="4" key="2">
    <citation type="submission" date="2020-05" db="UniProtKB">
        <authorList>
            <consortium name="EnsemblMetazoa"/>
        </authorList>
    </citation>
    <scope>IDENTIFICATION</scope>
    <source>
        <strain evidence="4">wikel</strain>
    </source>
</reference>
<feature type="region of interest" description="Disordered" evidence="1">
    <location>
        <begin position="48"/>
        <end position="71"/>
    </location>
</feature>
<feature type="compositionally biased region" description="Polar residues" evidence="1">
    <location>
        <begin position="476"/>
        <end position="488"/>
    </location>
</feature>
<dbReference type="AlphaFoldDB" id="B7QBY5"/>
<evidence type="ECO:0000313" key="4">
    <source>
        <dbReference type="EnsemblMetazoa" id="ISCW012579-PA"/>
    </source>
</evidence>